<comment type="caution">
    <text evidence="3">The sequence shown here is derived from an EMBL/GenBank/DDBJ whole genome shotgun (WGS) entry which is preliminary data.</text>
</comment>
<keyword evidence="4" id="KW-1185">Reference proteome</keyword>
<evidence type="ECO:0000259" key="2">
    <source>
        <dbReference type="Pfam" id="PF00296"/>
    </source>
</evidence>
<accession>A0ABP8T6C4</accession>
<reference evidence="4" key="1">
    <citation type="journal article" date="2019" name="Int. J. Syst. Evol. Microbiol.">
        <title>The Global Catalogue of Microorganisms (GCM) 10K type strain sequencing project: providing services to taxonomists for standard genome sequencing and annotation.</title>
        <authorList>
            <consortium name="The Broad Institute Genomics Platform"/>
            <consortium name="The Broad Institute Genome Sequencing Center for Infectious Disease"/>
            <person name="Wu L."/>
            <person name="Ma J."/>
        </authorList>
    </citation>
    <scope>NUCLEOTIDE SEQUENCE [LARGE SCALE GENOMIC DNA]</scope>
    <source>
        <strain evidence="4">JCM 3175</strain>
    </source>
</reference>
<dbReference type="Pfam" id="PF00296">
    <property type="entry name" value="Bac_luciferase"/>
    <property type="match status" value="1"/>
</dbReference>
<dbReference type="EMBL" id="BAABGU010000052">
    <property type="protein sequence ID" value="GAA4579832.1"/>
    <property type="molecule type" value="Genomic_DNA"/>
</dbReference>
<dbReference type="SUPFAM" id="SSF51679">
    <property type="entry name" value="Bacterial luciferase-like"/>
    <property type="match status" value="1"/>
</dbReference>
<feature type="domain" description="Luciferase-like" evidence="2">
    <location>
        <begin position="9"/>
        <end position="229"/>
    </location>
</feature>
<dbReference type="InterPro" id="IPR050564">
    <property type="entry name" value="F420-G6PD/mer"/>
</dbReference>
<gene>
    <name evidence="3" type="ORF">GCM10023176_58370</name>
</gene>
<dbReference type="RefSeq" id="WP_346124859.1">
    <property type="nucleotide sequence ID" value="NZ_BAABGU010000052.1"/>
</dbReference>
<dbReference type="InterPro" id="IPR036661">
    <property type="entry name" value="Luciferase-like_sf"/>
</dbReference>
<name>A0ABP8T6C4_9ACTN</name>
<proteinExistence type="predicted"/>
<evidence type="ECO:0000256" key="1">
    <source>
        <dbReference type="ARBA" id="ARBA00023002"/>
    </source>
</evidence>
<protein>
    <submittedName>
        <fullName evidence="3">LLM class flavin-dependent oxidoreductase</fullName>
    </submittedName>
</protein>
<organism evidence="3 4">
    <name type="scientific">Micromonospora coerulea</name>
    <dbReference type="NCBI Taxonomy" id="47856"/>
    <lineage>
        <taxon>Bacteria</taxon>
        <taxon>Bacillati</taxon>
        <taxon>Actinomycetota</taxon>
        <taxon>Actinomycetes</taxon>
        <taxon>Micromonosporales</taxon>
        <taxon>Micromonosporaceae</taxon>
        <taxon>Micromonospora</taxon>
    </lineage>
</organism>
<keyword evidence="1" id="KW-0560">Oxidoreductase</keyword>
<evidence type="ECO:0000313" key="4">
    <source>
        <dbReference type="Proteomes" id="UP001500307"/>
    </source>
</evidence>
<evidence type="ECO:0000313" key="3">
    <source>
        <dbReference type="EMBL" id="GAA4579832.1"/>
    </source>
</evidence>
<dbReference type="PANTHER" id="PTHR43244">
    <property type="match status" value="1"/>
</dbReference>
<dbReference type="Proteomes" id="UP001500307">
    <property type="component" value="Unassembled WGS sequence"/>
</dbReference>
<sequence>MTDHGHPITFGVSLDPSADRLAETRRLASTAVDGGFDLLAVQDHPYQPGHLDTWTMISHLAAETDRISFLTDVADLQLRPPAMLAKAAASLGVLTGGRVVLGVGGGASADAIAAMGGARRGGAQTVAYTEEALTIMRGALAGGPVRHLSDLHAIEGYAAGPVPPAPVPLWLGGQQPRMLAVAGRQADGWISPLNIYVPPAEVPARQKIIDEAAQAAGRDPARIRRIYNVIGAIGGYRGGTGLVGEPEHWVDTLTEWAVDLGFDTFVFWPVRSARAQVELFATEVAPAVRDRVREIRGQR</sequence>
<dbReference type="Gene3D" id="3.20.20.30">
    <property type="entry name" value="Luciferase-like domain"/>
    <property type="match status" value="1"/>
</dbReference>
<dbReference type="PANTHER" id="PTHR43244:SF1">
    <property type="entry name" value="5,10-METHYLENETETRAHYDROMETHANOPTERIN REDUCTASE"/>
    <property type="match status" value="1"/>
</dbReference>
<dbReference type="InterPro" id="IPR011251">
    <property type="entry name" value="Luciferase-like_dom"/>
</dbReference>